<evidence type="ECO:0000313" key="2">
    <source>
        <dbReference type="Proteomes" id="UP000182498"/>
    </source>
</evidence>
<protein>
    <recommendedName>
        <fullName evidence="3">Transposase</fullName>
    </recommendedName>
</protein>
<organism evidence="1 2">
    <name type="scientific">Corynebacterium variabile</name>
    <dbReference type="NCBI Taxonomy" id="1727"/>
    <lineage>
        <taxon>Bacteria</taxon>
        <taxon>Bacillati</taxon>
        <taxon>Actinomycetota</taxon>
        <taxon>Actinomycetes</taxon>
        <taxon>Mycobacteriales</taxon>
        <taxon>Corynebacteriaceae</taxon>
        <taxon>Corynebacterium</taxon>
    </lineage>
</organism>
<dbReference type="AlphaFoldDB" id="A0A0X2NNA4"/>
<evidence type="ECO:0008006" key="3">
    <source>
        <dbReference type="Google" id="ProtNLM"/>
    </source>
</evidence>
<dbReference type="Proteomes" id="UP000182498">
    <property type="component" value="Unassembled WGS sequence"/>
</dbReference>
<keyword evidence="2" id="KW-1185">Reference proteome</keyword>
<dbReference type="SUPFAM" id="SSF53098">
    <property type="entry name" value="Ribonuclease H-like"/>
    <property type="match status" value="1"/>
</dbReference>
<sequence>AGIKAYVTSRLDEDPMVIIGYYRRLFQIERSFRMAKSDLKARPIFHTLKQSIDAHLTVVMAALAVGRWLESASGWSLKKLVQTLRGYREMRINVGGHEAVAAVPLPPELVEIVSDIRGRAVGTPY</sequence>
<reference evidence="2" key="1">
    <citation type="submission" date="2015-11" db="EMBL/GenBank/DDBJ databases">
        <authorList>
            <person name="Dugat-Bony E."/>
        </authorList>
    </citation>
    <scope>NUCLEOTIDE SEQUENCE [LARGE SCALE GENOMIC DNA]</scope>
    <source>
        <strain evidence="2">Mu292</strain>
    </source>
</reference>
<evidence type="ECO:0000313" key="1">
    <source>
        <dbReference type="EMBL" id="CUU66972.1"/>
    </source>
</evidence>
<feature type="non-terminal residue" evidence="1">
    <location>
        <position position="1"/>
    </location>
</feature>
<name>A0A0X2NNA4_9CORY</name>
<accession>A0A0X2NNA4</accession>
<dbReference type="EMBL" id="FAUH01000016">
    <property type="protein sequence ID" value="CUU66972.1"/>
    <property type="molecule type" value="Genomic_DNA"/>
</dbReference>
<dbReference type="InterPro" id="IPR012337">
    <property type="entry name" value="RNaseH-like_sf"/>
</dbReference>
<proteinExistence type="predicted"/>
<gene>
    <name evidence="1" type="ORF">CVAR292_02325</name>
</gene>